<evidence type="ECO:0000313" key="3">
    <source>
        <dbReference type="EMBL" id="EDM76022.1"/>
    </source>
</evidence>
<feature type="region of interest" description="Disordered" evidence="1">
    <location>
        <begin position="119"/>
        <end position="143"/>
    </location>
</feature>
<dbReference type="RefSeq" id="WP_006974837.1">
    <property type="nucleotide sequence ID" value="NZ_ABCS01000075.1"/>
</dbReference>
<keyword evidence="2" id="KW-0472">Membrane</keyword>
<organism evidence="3 4">
    <name type="scientific">Plesiocystis pacifica SIR-1</name>
    <dbReference type="NCBI Taxonomy" id="391625"/>
    <lineage>
        <taxon>Bacteria</taxon>
        <taxon>Pseudomonadati</taxon>
        <taxon>Myxococcota</taxon>
        <taxon>Polyangia</taxon>
        <taxon>Nannocystales</taxon>
        <taxon>Nannocystaceae</taxon>
        <taxon>Plesiocystis</taxon>
    </lineage>
</organism>
<comment type="caution">
    <text evidence="3">The sequence shown here is derived from an EMBL/GenBank/DDBJ whole genome shotgun (WGS) entry which is preliminary data.</text>
</comment>
<accession>A6GDP7</accession>
<feature type="transmembrane region" description="Helical" evidence="2">
    <location>
        <begin position="88"/>
        <end position="108"/>
    </location>
</feature>
<dbReference type="Proteomes" id="UP000005801">
    <property type="component" value="Unassembled WGS sequence"/>
</dbReference>
<proteinExistence type="predicted"/>
<dbReference type="EMBL" id="ABCS01000075">
    <property type="protein sequence ID" value="EDM76022.1"/>
    <property type="molecule type" value="Genomic_DNA"/>
</dbReference>
<keyword evidence="2" id="KW-1133">Transmembrane helix</keyword>
<dbReference type="OrthoDB" id="129419at2"/>
<evidence type="ECO:0008006" key="5">
    <source>
        <dbReference type="Google" id="ProtNLM"/>
    </source>
</evidence>
<protein>
    <recommendedName>
        <fullName evidence="5">Anti-sigma factor</fullName>
    </recommendedName>
</protein>
<evidence type="ECO:0000313" key="4">
    <source>
        <dbReference type="Proteomes" id="UP000005801"/>
    </source>
</evidence>
<evidence type="ECO:0000256" key="2">
    <source>
        <dbReference type="SAM" id="Phobius"/>
    </source>
</evidence>
<keyword evidence="2" id="KW-0812">Transmembrane</keyword>
<dbReference type="Gene3D" id="1.10.10.1320">
    <property type="entry name" value="Anti-sigma factor, zinc-finger domain"/>
    <property type="match status" value="1"/>
</dbReference>
<keyword evidence="4" id="KW-1185">Reference proteome</keyword>
<dbReference type="InterPro" id="IPR041916">
    <property type="entry name" value="Anti_sigma_zinc_sf"/>
</dbReference>
<sequence length="143" mass="16025">MAADSNAERMTAYLDDALEGDDASSFEAWLEDSPDAKKEVEDLQRLLSVVRELPDVEAPPDFYDKVAKKIRRSRGPDPNGMNWSLVSMPFQVLSVIIIMVIAATYLMLELDRDQARIEKDPSAAKAQEKAERARDAAQRKGLE</sequence>
<reference evidence="3 4" key="1">
    <citation type="submission" date="2007-06" db="EMBL/GenBank/DDBJ databases">
        <authorList>
            <person name="Shimkets L."/>
            <person name="Ferriera S."/>
            <person name="Johnson J."/>
            <person name="Kravitz S."/>
            <person name="Beeson K."/>
            <person name="Sutton G."/>
            <person name="Rogers Y.-H."/>
            <person name="Friedman R."/>
            <person name="Frazier M."/>
            <person name="Venter J.C."/>
        </authorList>
    </citation>
    <scope>NUCLEOTIDE SEQUENCE [LARGE SCALE GENOMIC DNA]</scope>
    <source>
        <strain evidence="3 4">SIR-1</strain>
    </source>
</reference>
<dbReference type="AlphaFoldDB" id="A6GDP7"/>
<name>A6GDP7_9BACT</name>
<evidence type="ECO:0000256" key="1">
    <source>
        <dbReference type="SAM" id="MobiDB-lite"/>
    </source>
</evidence>
<gene>
    <name evidence="3" type="ORF">PPSIR1_32934</name>
</gene>